<sequence>MVKSIIAFVAAVAMASSVSAQTLFYSQPIAATQWTAGKSATVSWTNNCKDVVGNTTFPITLNQQAGMYQVEVPGVGPIGYLNCAKAGSTTVNIPATIPQGNAYSILVVNGGNQSYSAHFTILSTIPGSTTAATTVLPTTTAVTTTAAATPLTTVATTTTAGAAKPTSTSHAGALKAGSTAALVVLAAVASMML</sequence>
<keyword evidence="5" id="KW-1185">Reference proteome</keyword>
<feature type="domain" description="Yeast cell wall synthesis Kre9/Knh1-like N-terminal" evidence="3">
    <location>
        <begin position="28"/>
        <end position="121"/>
    </location>
</feature>
<dbReference type="EMBL" id="JAAAUY010000751">
    <property type="protein sequence ID" value="KAF9326658.1"/>
    <property type="molecule type" value="Genomic_DNA"/>
</dbReference>
<evidence type="ECO:0000256" key="2">
    <source>
        <dbReference type="SAM" id="SignalP"/>
    </source>
</evidence>
<dbReference type="Pfam" id="PF10342">
    <property type="entry name" value="Kre9_KNH"/>
    <property type="match status" value="1"/>
</dbReference>
<reference evidence="4" key="1">
    <citation type="journal article" date="2020" name="Fungal Divers.">
        <title>Resolving the Mortierellaceae phylogeny through synthesis of multi-gene phylogenetics and phylogenomics.</title>
        <authorList>
            <person name="Vandepol N."/>
            <person name="Liber J."/>
            <person name="Desiro A."/>
            <person name="Na H."/>
            <person name="Kennedy M."/>
            <person name="Barry K."/>
            <person name="Grigoriev I.V."/>
            <person name="Miller A.N."/>
            <person name="O'Donnell K."/>
            <person name="Stajich J.E."/>
            <person name="Bonito G."/>
        </authorList>
    </citation>
    <scope>NUCLEOTIDE SEQUENCE</scope>
    <source>
        <strain evidence="4">NVP1</strain>
    </source>
</reference>
<dbReference type="Proteomes" id="UP000696485">
    <property type="component" value="Unassembled WGS sequence"/>
</dbReference>
<feature type="signal peptide" evidence="2">
    <location>
        <begin position="1"/>
        <end position="20"/>
    </location>
</feature>
<proteinExistence type="predicted"/>
<organism evidence="4 5">
    <name type="scientific">Podila minutissima</name>
    <dbReference type="NCBI Taxonomy" id="64525"/>
    <lineage>
        <taxon>Eukaryota</taxon>
        <taxon>Fungi</taxon>
        <taxon>Fungi incertae sedis</taxon>
        <taxon>Mucoromycota</taxon>
        <taxon>Mortierellomycotina</taxon>
        <taxon>Mortierellomycetes</taxon>
        <taxon>Mortierellales</taxon>
        <taxon>Mortierellaceae</taxon>
        <taxon>Podila</taxon>
    </lineage>
</organism>
<accession>A0A9P5SGP5</accession>
<comment type="caution">
    <text evidence="4">The sequence shown here is derived from an EMBL/GenBank/DDBJ whole genome shotgun (WGS) entry which is preliminary data.</text>
</comment>
<evidence type="ECO:0000313" key="4">
    <source>
        <dbReference type="EMBL" id="KAF9326658.1"/>
    </source>
</evidence>
<keyword evidence="1 2" id="KW-0732">Signal</keyword>
<dbReference type="AlphaFoldDB" id="A0A9P5SGP5"/>
<evidence type="ECO:0000259" key="3">
    <source>
        <dbReference type="Pfam" id="PF10342"/>
    </source>
</evidence>
<name>A0A9P5SGP5_9FUNG</name>
<dbReference type="InterPro" id="IPR018466">
    <property type="entry name" value="Kre9/Knh1-like_N"/>
</dbReference>
<evidence type="ECO:0000313" key="5">
    <source>
        <dbReference type="Proteomes" id="UP000696485"/>
    </source>
</evidence>
<gene>
    <name evidence="4" type="ORF">BG006_009943</name>
</gene>
<evidence type="ECO:0000256" key="1">
    <source>
        <dbReference type="ARBA" id="ARBA00022729"/>
    </source>
</evidence>
<feature type="chain" id="PRO_5040247194" description="Yeast cell wall synthesis Kre9/Knh1-like N-terminal domain-containing protein" evidence="2">
    <location>
        <begin position="21"/>
        <end position="193"/>
    </location>
</feature>
<protein>
    <recommendedName>
        <fullName evidence="3">Yeast cell wall synthesis Kre9/Knh1-like N-terminal domain-containing protein</fullName>
    </recommendedName>
</protein>